<evidence type="ECO:0000256" key="1">
    <source>
        <dbReference type="SAM" id="MobiDB-lite"/>
    </source>
</evidence>
<accession>A0A498JGL2</accession>
<keyword evidence="3" id="KW-1185">Reference proteome</keyword>
<name>A0A498JGL2_MALDO</name>
<feature type="compositionally biased region" description="Low complexity" evidence="1">
    <location>
        <begin position="125"/>
        <end position="137"/>
    </location>
</feature>
<evidence type="ECO:0000313" key="3">
    <source>
        <dbReference type="Proteomes" id="UP000290289"/>
    </source>
</evidence>
<proteinExistence type="predicted"/>
<protein>
    <submittedName>
        <fullName evidence="2">Uncharacterized protein</fullName>
    </submittedName>
</protein>
<gene>
    <name evidence="2" type="ORF">DVH24_024502</name>
</gene>
<dbReference type="EMBL" id="RDQH01000333">
    <property type="protein sequence ID" value="RXH94818.1"/>
    <property type="molecule type" value="Genomic_DNA"/>
</dbReference>
<dbReference type="AlphaFoldDB" id="A0A498JGL2"/>
<sequence length="229" mass="24231">MVSSFSNPGFPPVHTHPPTFSAMVAAPKDSLRETLDALFAPYLAKIRRARELALSAEGDSTPTLMFAISDGGVPDPAPMIADDAAGIDLGQKIIPRVAASTNQILPLLSSSPLLRALANPPVRPPSNSNASLANSPSQPLHSNDIVAATIPLRNVEKTRPVAIVTTMPLFPISATFSTESAHAHNHNLVLSTKEATTMAHVLGFPLKKAGATKSVGYFGILYWCYCDNV</sequence>
<evidence type="ECO:0000313" key="2">
    <source>
        <dbReference type="EMBL" id="RXH94818.1"/>
    </source>
</evidence>
<dbReference type="Proteomes" id="UP000290289">
    <property type="component" value="Chromosome 7"/>
</dbReference>
<reference evidence="2 3" key="1">
    <citation type="submission" date="2018-10" db="EMBL/GenBank/DDBJ databases">
        <title>A high-quality apple genome assembly.</title>
        <authorList>
            <person name="Hu J."/>
        </authorList>
    </citation>
    <scope>NUCLEOTIDE SEQUENCE [LARGE SCALE GENOMIC DNA]</scope>
    <source>
        <strain evidence="3">cv. HFTH1</strain>
        <tissue evidence="2">Young leaf</tissue>
    </source>
</reference>
<comment type="caution">
    <text evidence="2">The sequence shown here is derived from an EMBL/GenBank/DDBJ whole genome shotgun (WGS) entry which is preliminary data.</text>
</comment>
<feature type="region of interest" description="Disordered" evidence="1">
    <location>
        <begin position="118"/>
        <end position="138"/>
    </location>
</feature>
<organism evidence="2 3">
    <name type="scientific">Malus domestica</name>
    <name type="common">Apple</name>
    <name type="synonym">Pyrus malus</name>
    <dbReference type="NCBI Taxonomy" id="3750"/>
    <lineage>
        <taxon>Eukaryota</taxon>
        <taxon>Viridiplantae</taxon>
        <taxon>Streptophyta</taxon>
        <taxon>Embryophyta</taxon>
        <taxon>Tracheophyta</taxon>
        <taxon>Spermatophyta</taxon>
        <taxon>Magnoliopsida</taxon>
        <taxon>eudicotyledons</taxon>
        <taxon>Gunneridae</taxon>
        <taxon>Pentapetalae</taxon>
        <taxon>rosids</taxon>
        <taxon>fabids</taxon>
        <taxon>Rosales</taxon>
        <taxon>Rosaceae</taxon>
        <taxon>Amygdaloideae</taxon>
        <taxon>Maleae</taxon>
        <taxon>Malus</taxon>
    </lineage>
</organism>